<feature type="compositionally biased region" description="Polar residues" evidence="1">
    <location>
        <begin position="716"/>
        <end position="730"/>
    </location>
</feature>
<dbReference type="AlphaFoldDB" id="A0A6G0VX04"/>
<dbReference type="OrthoDB" id="10055366at2759"/>
<dbReference type="EMBL" id="VUJU01010948">
    <property type="protein sequence ID" value="KAF0712370.1"/>
    <property type="molecule type" value="Genomic_DNA"/>
</dbReference>
<name>A0A6G0VX04_APHCR</name>
<proteinExistence type="predicted"/>
<reference evidence="2 3" key="1">
    <citation type="submission" date="2019-08" db="EMBL/GenBank/DDBJ databases">
        <title>Whole genome of Aphis craccivora.</title>
        <authorList>
            <person name="Voronova N.V."/>
            <person name="Shulinski R.S."/>
            <person name="Bandarenka Y.V."/>
            <person name="Zhorov D.G."/>
            <person name="Warner D."/>
        </authorList>
    </citation>
    <scope>NUCLEOTIDE SEQUENCE [LARGE SCALE GENOMIC DNA]</scope>
    <source>
        <strain evidence="2">180601</strain>
        <tissue evidence="2">Whole Body</tissue>
    </source>
</reference>
<protein>
    <submittedName>
        <fullName evidence="2">Uncharacterized protein</fullName>
    </submittedName>
</protein>
<feature type="non-terminal residue" evidence="2">
    <location>
        <position position="1081"/>
    </location>
</feature>
<feature type="compositionally biased region" description="Basic and acidic residues" evidence="1">
    <location>
        <begin position="685"/>
        <end position="699"/>
    </location>
</feature>
<feature type="region of interest" description="Disordered" evidence="1">
    <location>
        <begin position="676"/>
        <end position="730"/>
    </location>
</feature>
<sequence length="1081" mass="124506">SRKGRKALVSSEEIFCVLEQYKSEIFDNGVLRGLTHKIWDSLSQELKNKIPKKNLYIYVYQNRYNFQTRLKELLKINDNVAVDEYESNSVESNDGSEKNLVSDGEKISYKVMKKNTWSDVVNDAFLLEYKLPCNFVYKRCKVRMNSANSQYFIHFEAKCKDCNNNLQGWSHNEPIKGHPLKLEIRTSDTRGHNLEHNSKRQLKGEKRKLIGSQLTTELASNWRRNRTSNMEFGSISPPNLYHTSVLRKAKQETKDHIMGISLKCPILSLVELKHTQFAGSIRSIGIDPFLVHYWSNHQVVIYKDLTKEYCSISVDATGSLIKKIKRTSLNLLSAHIFLYEAVVHTSYGQIPITQMLSEKQDTQTIQNWLTQWLLCGIKVPNEVVCDFSTALIGALTRAFNNSSMRDYTARCFDILVGKNEILPQCYIRIDVAHMIKLFCHIPYFKGIQNKKLKTFYVSCLRLILTSSTLNEFSEILTALLIVAKSETDGWVKDTIDTPAESSRLLLLEKIKNSTVENYADTVDTDDDNLNEYDDQEVTEETPNVIDEYLREIEIDADRKSKVQGNRISAFFLPGLSSVILRLSRYFPLWSGVMVSKFNSPNFIATSAPVESDFAELKKRILKFDLQPMTADRFIAKHLNALEGSSKLFRSSQLRNLYKTTQCQDLNLKKISKIKENISPETSDEPSNKNEKTKSSKSKDMSIYCNEAKKQDPITDEYNSNEENNTNKSFLQTSSCDEAENWYKGKKLNKYIVDHNSMVLDEYYSDETSVSSNSLKATENWRGRGNSEDPKLSKSKDRIIKKRFRKYMDPNQDIERFLNKKSTRSNLNSLIINGNIGTPLRMAKNKYLVLNTCPMDAVVAIIAMAYIDFQSYRNFIDSSENHMLNFSKKIALYGSTTNTYKERLIILKNIFNESKSISNLKIIDARCNVSFIVTKLLKDVPSAIENIKCSDNNCINKHKQIANMTIILRYTHNGFKDLQEALINYISLQTYNCAHCNGTISSTKILMDHIFIETDMYQEDSMFNLSEFPSEIKINDNNFTFCGLVAYHSDHYVSHIKRSTNVWETHKDLQKKNQKISLRHYA</sequence>
<gene>
    <name evidence="2" type="ORF">FWK35_00036425</name>
</gene>
<feature type="compositionally biased region" description="Basic and acidic residues" evidence="1">
    <location>
        <begin position="778"/>
        <end position="794"/>
    </location>
</feature>
<feature type="non-terminal residue" evidence="2">
    <location>
        <position position="1"/>
    </location>
</feature>
<comment type="caution">
    <text evidence="2">The sequence shown here is derived from an EMBL/GenBank/DDBJ whole genome shotgun (WGS) entry which is preliminary data.</text>
</comment>
<accession>A0A6G0VX04</accession>
<evidence type="ECO:0000313" key="2">
    <source>
        <dbReference type="EMBL" id="KAF0712370.1"/>
    </source>
</evidence>
<keyword evidence="3" id="KW-1185">Reference proteome</keyword>
<feature type="region of interest" description="Disordered" evidence="1">
    <location>
        <begin position="773"/>
        <end position="794"/>
    </location>
</feature>
<organism evidence="2 3">
    <name type="scientific">Aphis craccivora</name>
    <name type="common">Cowpea aphid</name>
    <dbReference type="NCBI Taxonomy" id="307492"/>
    <lineage>
        <taxon>Eukaryota</taxon>
        <taxon>Metazoa</taxon>
        <taxon>Ecdysozoa</taxon>
        <taxon>Arthropoda</taxon>
        <taxon>Hexapoda</taxon>
        <taxon>Insecta</taxon>
        <taxon>Pterygota</taxon>
        <taxon>Neoptera</taxon>
        <taxon>Paraneoptera</taxon>
        <taxon>Hemiptera</taxon>
        <taxon>Sternorrhyncha</taxon>
        <taxon>Aphidomorpha</taxon>
        <taxon>Aphidoidea</taxon>
        <taxon>Aphididae</taxon>
        <taxon>Aphidini</taxon>
        <taxon>Aphis</taxon>
        <taxon>Aphis</taxon>
    </lineage>
</organism>
<evidence type="ECO:0000256" key="1">
    <source>
        <dbReference type="SAM" id="MobiDB-lite"/>
    </source>
</evidence>
<evidence type="ECO:0000313" key="3">
    <source>
        <dbReference type="Proteomes" id="UP000478052"/>
    </source>
</evidence>
<dbReference type="Proteomes" id="UP000478052">
    <property type="component" value="Unassembled WGS sequence"/>
</dbReference>